<keyword evidence="14 16" id="KW-0378">Hydrolase</keyword>
<keyword evidence="8 14" id="KW-0862">Zinc</keyword>
<proteinExistence type="inferred from homology"/>
<comment type="pathway">
    <text evidence="3 14">Cofactor biosynthesis; riboflavin biosynthesis; 5-amino-6-(D-ribitylamino)uracil from GTP: step 3/4.</text>
</comment>
<dbReference type="InterPro" id="IPR011549">
    <property type="entry name" value="RibD_C"/>
</dbReference>
<dbReference type="NCBIfam" id="TIGR00227">
    <property type="entry name" value="ribD_Cterm"/>
    <property type="match status" value="1"/>
</dbReference>
<dbReference type="Gene3D" id="3.40.430.10">
    <property type="entry name" value="Dihydrofolate Reductase, subunit A"/>
    <property type="match status" value="1"/>
</dbReference>
<keyword evidence="10 14" id="KW-0560">Oxidoreductase</keyword>
<dbReference type="InterPro" id="IPR050765">
    <property type="entry name" value="Riboflavin_Biosynth_HTPR"/>
</dbReference>
<dbReference type="Pfam" id="PF00383">
    <property type="entry name" value="dCMP_cyt_deam_1"/>
    <property type="match status" value="1"/>
</dbReference>
<comment type="similarity">
    <text evidence="4 14">In the N-terminal section; belongs to the cytidine and deoxycytidylate deaminase family.</text>
</comment>
<dbReference type="RefSeq" id="WP_194020043.1">
    <property type="nucleotide sequence ID" value="NZ_JADEVV010000030.1"/>
</dbReference>
<dbReference type="EC" id="1.1.1.193" evidence="14"/>
<dbReference type="InterPro" id="IPR024072">
    <property type="entry name" value="DHFR-like_dom_sf"/>
</dbReference>
<comment type="cofactor">
    <cofactor evidence="14">
        <name>Zn(2+)</name>
        <dbReference type="ChEBI" id="CHEBI:29105"/>
    </cofactor>
    <text evidence="14">Binds 1 zinc ion.</text>
</comment>
<comment type="function">
    <text evidence="1 14">Converts 2,5-diamino-6-(ribosylamino)-4(3h)-pyrimidinone 5'-phosphate into 5-amino-6-(ribosylamino)-2,4(1h,3h)-pyrimidinedione 5'-phosphate.</text>
</comment>
<protein>
    <recommendedName>
        <fullName evidence="14">Riboflavin biosynthesis protein RibD</fullName>
    </recommendedName>
    <domain>
        <recommendedName>
            <fullName evidence="14">Diaminohydroxyphosphoribosylaminopyrimidine deaminase</fullName>
            <shortName evidence="14">DRAP deaminase</shortName>
            <ecNumber evidence="14">3.5.4.26</ecNumber>
        </recommendedName>
        <alternativeName>
            <fullName evidence="14">Riboflavin-specific deaminase</fullName>
        </alternativeName>
    </domain>
    <domain>
        <recommendedName>
            <fullName evidence="14">5-amino-6-(5-phosphoribosylamino)uracil reductase</fullName>
            <ecNumber evidence="14">1.1.1.193</ecNumber>
        </recommendedName>
        <alternativeName>
            <fullName evidence="14">HTP reductase</fullName>
        </alternativeName>
    </domain>
</protein>
<evidence type="ECO:0000313" key="16">
    <source>
        <dbReference type="EMBL" id="MBE9254456.1"/>
    </source>
</evidence>
<sequence length="370" mass="40286">MISDQTHMRRCLTLAKTAIGKTAPNPLVGSVIVQGDQIVGQGFHPQAGQSHAEIFALWEAGDRAKGATLYVNLEPCNHQGRTPPCTEAIIKAGISKVVVGMVDPNPLVAGKGISRLRQAGIEVKVGVEEKACQRLNEAFCFRIQHRRPFGIFKYAMTLDGKIATAQGHSSWVTSRAARHWVHQLRSQCQAVIIGGNTVRRDNPLLTTHGLSDQNPWRVVLSRTLDLPLEAQLWHQEIAKTLVVTTKNCDHNMLSHLEKLGIETLILDPLTPLAVMTELYQRDCLQVLWECGGILAAEAIAMGTVQKVHAFLAPKIIGGGMAPTPVGELGFQRMTEALNLTNLHCQAIGPDWLFTGYLAANADDGNGQSNI</sequence>
<keyword evidence="11" id="KW-0511">Multifunctional enzyme</keyword>
<keyword evidence="7 14" id="KW-0479">Metal-binding</keyword>
<feature type="domain" description="CMP/dCMP-type deaminase" evidence="15">
    <location>
        <begin position="2"/>
        <end position="124"/>
    </location>
</feature>
<dbReference type="InterPro" id="IPR004794">
    <property type="entry name" value="Eubact_RibD"/>
</dbReference>
<dbReference type="Proteomes" id="UP000658720">
    <property type="component" value="Unassembled WGS sequence"/>
</dbReference>
<evidence type="ECO:0000256" key="13">
    <source>
        <dbReference type="ARBA" id="ARBA00049886"/>
    </source>
</evidence>
<evidence type="ECO:0000256" key="14">
    <source>
        <dbReference type="PIRNR" id="PIRNR006769"/>
    </source>
</evidence>
<comment type="catalytic activity">
    <reaction evidence="12 14">
        <text>5-amino-6-(5-phospho-D-ribitylamino)uracil + NADP(+) = 5-amino-6-(5-phospho-D-ribosylamino)uracil + NADPH + H(+)</text>
        <dbReference type="Rhea" id="RHEA:17845"/>
        <dbReference type="ChEBI" id="CHEBI:15378"/>
        <dbReference type="ChEBI" id="CHEBI:57783"/>
        <dbReference type="ChEBI" id="CHEBI:58349"/>
        <dbReference type="ChEBI" id="CHEBI:58421"/>
        <dbReference type="ChEBI" id="CHEBI:58453"/>
        <dbReference type="EC" id="1.1.1.193"/>
    </reaction>
</comment>
<evidence type="ECO:0000256" key="9">
    <source>
        <dbReference type="ARBA" id="ARBA00022857"/>
    </source>
</evidence>
<evidence type="ECO:0000256" key="4">
    <source>
        <dbReference type="ARBA" id="ARBA00005259"/>
    </source>
</evidence>
<dbReference type="NCBIfam" id="TIGR00326">
    <property type="entry name" value="eubact_ribD"/>
    <property type="match status" value="1"/>
</dbReference>
<accession>A0ABR9VTS9</accession>
<comment type="pathway">
    <text evidence="2 14">Cofactor biosynthesis; riboflavin biosynthesis; 5-amino-6-(D-ribitylamino)uracil from GTP: step 2/4.</text>
</comment>
<dbReference type="EC" id="3.5.4.26" evidence="14"/>
<evidence type="ECO:0000256" key="1">
    <source>
        <dbReference type="ARBA" id="ARBA00002151"/>
    </source>
</evidence>
<dbReference type="InterPro" id="IPR016193">
    <property type="entry name" value="Cytidine_deaminase-like"/>
</dbReference>
<evidence type="ECO:0000256" key="7">
    <source>
        <dbReference type="ARBA" id="ARBA00022723"/>
    </source>
</evidence>
<evidence type="ECO:0000256" key="10">
    <source>
        <dbReference type="ARBA" id="ARBA00023002"/>
    </source>
</evidence>
<evidence type="ECO:0000256" key="5">
    <source>
        <dbReference type="ARBA" id="ARBA00007417"/>
    </source>
</evidence>
<reference evidence="16 17" key="1">
    <citation type="submission" date="2020-10" db="EMBL/GenBank/DDBJ databases">
        <authorList>
            <person name="Castelo-Branco R."/>
            <person name="Eusebio N."/>
            <person name="Adriana R."/>
            <person name="Vieira A."/>
            <person name="Brugerolle De Fraissinette N."/>
            <person name="Rezende De Castro R."/>
            <person name="Schneider M.P."/>
            <person name="Vasconcelos V."/>
            <person name="Leao P.N."/>
        </authorList>
    </citation>
    <scope>NUCLEOTIDE SEQUENCE [LARGE SCALE GENOMIC DNA]</scope>
    <source>
        <strain evidence="16 17">LEGE 00031</strain>
    </source>
</reference>
<evidence type="ECO:0000256" key="6">
    <source>
        <dbReference type="ARBA" id="ARBA00022619"/>
    </source>
</evidence>
<evidence type="ECO:0000256" key="12">
    <source>
        <dbReference type="ARBA" id="ARBA00049861"/>
    </source>
</evidence>
<dbReference type="GO" id="GO:0008703">
    <property type="term" value="F:5-amino-6-(5-phosphoribosylamino)uracil reductase activity"/>
    <property type="evidence" value="ECO:0007669"/>
    <property type="project" value="UniProtKB-EC"/>
</dbReference>
<evidence type="ECO:0000256" key="11">
    <source>
        <dbReference type="ARBA" id="ARBA00023268"/>
    </source>
</evidence>
<dbReference type="InterPro" id="IPR016192">
    <property type="entry name" value="APOBEC/CMP_deaminase_Zn-bd"/>
</dbReference>
<comment type="caution">
    <text evidence="16">The sequence shown here is derived from an EMBL/GenBank/DDBJ whole genome shotgun (WGS) entry which is preliminary data.</text>
</comment>
<dbReference type="Pfam" id="PF01872">
    <property type="entry name" value="RibD_C"/>
    <property type="match status" value="1"/>
</dbReference>
<name>A0ABR9VTS9_9SYNC</name>
<dbReference type="PIRSF" id="PIRSF006769">
    <property type="entry name" value="RibD"/>
    <property type="match status" value="1"/>
</dbReference>
<dbReference type="PANTHER" id="PTHR38011:SF7">
    <property type="entry name" value="2,5-DIAMINO-6-RIBOSYLAMINO-4(3H)-PYRIMIDINONE 5'-PHOSPHATE REDUCTASE"/>
    <property type="match status" value="1"/>
</dbReference>
<dbReference type="PANTHER" id="PTHR38011">
    <property type="entry name" value="DIHYDROFOLATE REDUCTASE FAMILY PROTEIN (AFU_ORTHOLOGUE AFUA_8G06820)"/>
    <property type="match status" value="1"/>
</dbReference>
<dbReference type="Gene3D" id="3.40.140.10">
    <property type="entry name" value="Cytidine Deaminase, domain 2"/>
    <property type="match status" value="1"/>
</dbReference>
<keyword evidence="17" id="KW-1185">Reference proteome</keyword>
<dbReference type="GO" id="GO:0008835">
    <property type="term" value="F:diaminohydroxyphosphoribosylaminopyrimidine deaminase activity"/>
    <property type="evidence" value="ECO:0007669"/>
    <property type="project" value="UniProtKB-EC"/>
</dbReference>
<dbReference type="PROSITE" id="PS00903">
    <property type="entry name" value="CYT_DCMP_DEAMINASES_1"/>
    <property type="match status" value="1"/>
</dbReference>
<dbReference type="SUPFAM" id="SSF53927">
    <property type="entry name" value="Cytidine deaminase-like"/>
    <property type="match status" value="1"/>
</dbReference>
<organism evidence="16 17">
    <name type="scientific">Synechocystis salina LEGE 00031</name>
    <dbReference type="NCBI Taxonomy" id="1828736"/>
    <lineage>
        <taxon>Bacteria</taxon>
        <taxon>Bacillati</taxon>
        <taxon>Cyanobacteriota</taxon>
        <taxon>Cyanophyceae</taxon>
        <taxon>Synechococcales</taxon>
        <taxon>Merismopediaceae</taxon>
        <taxon>Synechocystis</taxon>
    </lineage>
</organism>
<evidence type="ECO:0000256" key="3">
    <source>
        <dbReference type="ARBA" id="ARBA00004910"/>
    </source>
</evidence>
<keyword evidence="9 14" id="KW-0521">NADP</keyword>
<dbReference type="InterPro" id="IPR002125">
    <property type="entry name" value="CMP_dCMP_dom"/>
</dbReference>
<comment type="catalytic activity">
    <reaction evidence="13 14">
        <text>2,5-diamino-6-hydroxy-4-(5-phosphoribosylamino)-pyrimidine + H2O + H(+) = 5-amino-6-(5-phospho-D-ribosylamino)uracil + NH4(+)</text>
        <dbReference type="Rhea" id="RHEA:21868"/>
        <dbReference type="ChEBI" id="CHEBI:15377"/>
        <dbReference type="ChEBI" id="CHEBI:15378"/>
        <dbReference type="ChEBI" id="CHEBI:28938"/>
        <dbReference type="ChEBI" id="CHEBI:58453"/>
        <dbReference type="ChEBI" id="CHEBI:58614"/>
        <dbReference type="EC" id="3.5.4.26"/>
    </reaction>
</comment>
<evidence type="ECO:0000256" key="2">
    <source>
        <dbReference type="ARBA" id="ARBA00004882"/>
    </source>
</evidence>
<dbReference type="EMBL" id="JADEVV010000030">
    <property type="protein sequence ID" value="MBE9254456.1"/>
    <property type="molecule type" value="Genomic_DNA"/>
</dbReference>
<gene>
    <name evidence="16" type="primary">ribD</name>
    <name evidence="16" type="ORF">IQ217_11505</name>
</gene>
<evidence type="ECO:0000313" key="17">
    <source>
        <dbReference type="Proteomes" id="UP000658720"/>
    </source>
</evidence>
<dbReference type="SUPFAM" id="SSF53597">
    <property type="entry name" value="Dihydrofolate reductase-like"/>
    <property type="match status" value="1"/>
</dbReference>
<evidence type="ECO:0000256" key="8">
    <source>
        <dbReference type="ARBA" id="ARBA00022833"/>
    </source>
</evidence>
<evidence type="ECO:0000259" key="15">
    <source>
        <dbReference type="PROSITE" id="PS51747"/>
    </source>
</evidence>
<dbReference type="PROSITE" id="PS51747">
    <property type="entry name" value="CYT_DCMP_DEAMINASES_2"/>
    <property type="match status" value="1"/>
</dbReference>
<comment type="similarity">
    <text evidence="5 14">In the C-terminal section; belongs to the HTP reductase family.</text>
</comment>
<dbReference type="InterPro" id="IPR002734">
    <property type="entry name" value="RibDG_C"/>
</dbReference>
<dbReference type="CDD" id="cd01284">
    <property type="entry name" value="Riboflavin_deaminase-reductase"/>
    <property type="match status" value="1"/>
</dbReference>
<keyword evidence="6 14" id="KW-0686">Riboflavin biosynthesis</keyword>